<organism evidence="7 8">
    <name type="scientific">Hyalella azteca</name>
    <name type="common">Amphipod</name>
    <dbReference type="NCBI Taxonomy" id="294128"/>
    <lineage>
        <taxon>Eukaryota</taxon>
        <taxon>Metazoa</taxon>
        <taxon>Ecdysozoa</taxon>
        <taxon>Arthropoda</taxon>
        <taxon>Crustacea</taxon>
        <taxon>Multicrustacea</taxon>
        <taxon>Malacostraca</taxon>
        <taxon>Eumalacostraca</taxon>
        <taxon>Peracarida</taxon>
        <taxon>Amphipoda</taxon>
        <taxon>Senticaudata</taxon>
        <taxon>Talitrida</taxon>
        <taxon>Talitroidea</taxon>
        <taxon>Hyalellidae</taxon>
        <taxon>Hyalella</taxon>
    </lineage>
</organism>
<keyword evidence="3" id="KW-0812">Transmembrane</keyword>
<dbReference type="InterPro" id="IPR050930">
    <property type="entry name" value="MFS_Vesicular_Transporter"/>
</dbReference>
<dbReference type="PANTHER" id="PTHR23506:SF26">
    <property type="entry name" value="MFS-TYPE TRANSPORTER SLC18B1"/>
    <property type="match status" value="1"/>
</dbReference>
<dbReference type="OrthoDB" id="446368at2759"/>
<dbReference type="Proteomes" id="UP000694843">
    <property type="component" value="Unplaced"/>
</dbReference>
<dbReference type="PANTHER" id="PTHR23506">
    <property type="entry name" value="GH10249P"/>
    <property type="match status" value="1"/>
</dbReference>
<evidence type="ECO:0000313" key="7">
    <source>
        <dbReference type="Proteomes" id="UP000694843"/>
    </source>
</evidence>
<dbReference type="Gene3D" id="1.20.1250.20">
    <property type="entry name" value="MFS general substrate transporter like domains"/>
    <property type="match status" value="2"/>
</dbReference>
<keyword evidence="7" id="KW-1185">Reference proteome</keyword>
<gene>
    <name evidence="8" type="primary">LOC108671348</name>
</gene>
<comment type="subcellular location">
    <subcellularLocation>
        <location evidence="1">Membrane</location>
        <topology evidence="1">Multi-pass membrane protein</topology>
    </subcellularLocation>
</comment>
<evidence type="ECO:0000256" key="1">
    <source>
        <dbReference type="ARBA" id="ARBA00004141"/>
    </source>
</evidence>
<dbReference type="GO" id="GO:0016020">
    <property type="term" value="C:membrane"/>
    <property type="evidence" value="ECO:0007669"/>
    <property type="project" value="UniProtKB-SubCell"/>
</dbReference>
<dbReference type="Pfam" id="PF07690">
    <property type="entry name" value="MFS_1"/>
    <property type="match status" value="1"/>
</dbReference>
<dbReference type="OMA" id="CCGESIC"/>
<feature type="domain" description="Major facilitator superfamily (MFS) profile" evidence="6">
    <location>
        <begin position="11"/>
        <end position="406"/>
    </location>
</feature>
<evidence type="ECO:0000259" key="6">
    <source>
        <dbReference type="PROSITE" id="PS50850"/>
    </source>
</evidence>
<dbReference type="RefSeq" id="XP_018014371.1">
    <property type="nucleotide sequence ID" value="XM_018158882.2"/>
</dbReference>
<protein>
    <submittedName>
        <fullName evidence="8">MFS-type transporter SLC18B1</fullName>
    </submittedName>
</protein>
<dbReference type="SUPFAM" id="SSF103473">
    <property type="entry name" value="MFS general substrate transporter"/>
    <property type="match status" value="1"/>
</dbReference>
<keyword evidence="4" id="KW-1133">Transmembrane helix</keyword>
<dbReference type="AlphaFoldDB" id="A0A8B7NMC9"/>
<evidence type="ECO:0000256" key="4">
    <source>
        <dbReference type="ARBA" id="ARBA00022989"/>
    </source>
</evidence>
<evidence type="ECO:0000256" key="2">
    <source>
        <dbReference type="ARBA" id="ARBA00022448"/>
    </source>
</evidence>
<dbReference type="PROSITE" id="PS50850">
    <property type="entry name" value="MFS"/>
    <property type="match status" value="1"/>
</dbReference>
<keyword evidence="5" id="KW-0472">Membrane</keyword>
<accession>A0A8B7NMC9</accession>
<proteinExistence type="predicted"/>
<sequence>MGNYTRKQWLTLIVFCIAQFCNAVCVSLQAPFYPHEAEMKGATATQYSFVFAVFELVVFTVCPIYGQFLERIGVNFMNNAGIFTVSVSCILFGFLNRMSGPTVFLTFSFIIRIIEALGNAAFITTAFSIIAQEFPLNVASAFATLETFFGLGLIAGPTVGGALYELGGFTLPFVVLGCVLMVAAAMVWYFLPVEGSLNRPTSRYSVFSLLRKPKIFLFAFTTMSGSISVGFLFSTLEPHIRPLNLTPLEIGLIFVLNGFAYAVSAPIWGRLCDRCLPERAATTMGALTVTVAFLMLGPSPILPIKNSLPLCICALVIHGLGFGAQFVATFSGTQKDAVEAGLPDDLTTYGLVSGLWNSSFALGAFIGPSIAGVMFDTIGFGWGTSIIALLHLLVAIVTIFLSCYYRYYPDEDLSERTSLLQRSARGSESADSTYGSGCNSTRVSREDIAIVTVD</sequence>
<evidence type="ECO:0000313" key="8">
    <source>
        <dbReference type="RefSeq" id="XP_018014371.1"/>
    </source>
</evidence>
<dbReference type="InterPro" id="IPR020846">
    <property type="entry name" value="MFS_dom"/>
</dbReference>
<dbReference type="InterPro" id="IPR011701">
    <property type="entry name" value="MFS"/>
</dbReference>
<dbReference type="GeneID" id="108671348"/>
<evidence type="ECO:0000256" key="5">
    <source>
        <dbReference type="ARBA" id="ARBA00023136"/>
    </source>
</evidence>
<keyword evidence="2" id="KW-0813">Transport</keyword>
<reference evidence="8" key="1">
    <citation type="submission" date="2025-08" db="UniProtKB">
        <authorList>
            <consortium name="RefSeq"/>
        </authorList>
    </citation>
    <scope>IDENTIFICATION</scope>
    <source>
        <tissue evidence="8">Whole organism</tissue>
    </source>
</reference>
<dbReference type="KEGG" id="hazt:108671348"/>
<dbReference type="InterPro" id="IPR036259">
    <property type="entry name" value="MFS_trans_sf"/>
</dbReference>
<dbReference type="GO" id="GO:0022857">
    <property type="term" value="F:transmembrane transporter activity"/>
    <property type="evidence" value="ECO:0007669"/>
    <property type="project" value="InterPro"/>
</dbReference>
<evidence type="ECO:0000256" key="3">
    <source>
        <dbReference type="ARBA" id="ARBA00022692"/>
    </source>
</evidence>
<name>A0A8B7NMC9_HYAAZ</name>